<dbReference type="SUPFAM" id="SSF52540">
    <property type="entry name" value="P-loop containing nucleoside triphosphate hydrolases"/>
    <property type="match status" value="1"/>
</dbReference>
<feature type="domain" description="Helicase C-terminal" evidence="12">
    <location>
        <begin position="519"/>
        <end position="667"/>
    </location>
</feature>
<dbReference type="PROSITE" id="PS51194">
    <property type="entry name" value="HELICASE_CTER"/>
    <property type="match status" value="1"/>
</dbReference>
<feature type="compositionally biased region" description="Basic and acidic residues" evidence="10">
    <location>
        <begin position="102"/>
        <end position="124"/>
    </location>
</feature>
<keyword evidence="2" id="KW-0698">rRNA processing</keyword>
<comment type="similarity">
    <text evidence="9">Belongs to the DEAD box helicase family.</text>
</comment>
<dbReference type="SMART" id="SM00490">
    <property type="entry name" value="HELICc"/>
    <property type="match status" value="1"/>
</dbReference>
<keyword evidence="15" id="KW-1185">Reference proteome</keyword>
<dbReference type="EMBL" id="JAGPXD010000002">
    <property type="protein sequence ID" value="KAH7368155.1"/>
    <property type="molecule type" value="Genomic_DNA"/>
</dbReference>
<dbReference type="PROSITE" id="PS51195">
    <property type="entry name" value="Q_MOTIF"/>
    <property type="match status" value="1"/>
</dbReference>
<comment type="domain">
    <text evidence="9">The Q motif is unique to and characteristic of the DEAD box family of RNA helicases and controls ATP binding and hydrolysis.</text>
</comment>
<evidence type="ECO:0000256" key="8">
    <source>
        <dbReference type="PROSITE-ProRule" id="PRU00552"/>
    </source>
</evidence>
<dbReference type="GO" id="GO:0016787">
    <property type="term" value="F:hydrolase activity"/>
    <property type="evidence" value="ECO:0007669"/>
    <property type="project" value="UniProtKB-KW"/>
</dbReference>
<dbReference type="GO" id="GO:0003723">
    <property type="term" value="F:RNA binding"/>
    <property type="evidence" value="ECO:0007669"/>
    <property type="project" value="UniProtKB-UniRule"/>
</dbReference>
<feature type="domain" description="DEAD-box RNA helicase Q" evidence="13">
    <location>
        <begin position="236"/>
        <end position="264"/>
    </location>
</feature>
<comment type="catalytic activity">
    <reaction evidence="9">
        <text>ATP + H2O = ADP + phosphate + H(+)</text>
        <dbReference type="Rhea" id="RHEA:13065"/>
        <dbReference type="ChEBI" id="CHEBI:15377"/>
        <dbReference type="ChEBI" id="CHEBI:15378"/>
        <dbReference type="ChEBI" id="CHEBI:30616"/>
        <dbReference type="ChEBI" id="CHEBI:43474"/>
        <dbReference type="ChEBI" id="CHEBI:456216"/>
        <dbReference type="EC" id="3.6.4.13"/>
    </reaction>
</comment>
<comment type="function">
    <text evidence="9">RNA helicase.</text>
</comment>
<dbReference type="GO" id="GO:0005730">
    <property type="term" value="C:nucleolus"/>
    <property type="evidence" value="ECO:0007669"/>
    <property type="project" value="UniProtKB-SubCell"/>
</dbReference>
<feature type="compositionally biased region" description="Basic and acidic residues" evidence="10">
    <location>
        <begin position="158"/>
        <end position="196"/>
    </location>
</feature>
<dbReference type="InterPro" id="IPR027417">
    <property type="entry name" value="P-loop_NTPase"/>
</dbReference>
<keyword evidence="5 9" id="KW-0347">Helicase</keyword>
<proteinExistence type="inferred from homology"/>
<dbReference type="PROSITE" id="PS00039">
    <property type="entry name" value="DEAD_ATP_HELICASE"/>
    <property type="match status" value="1"/>
</dbReference>
<name>A0A8K0TMZ7_9PEZI</name>
<sequence>MAPMSKNKRKTAVAGLAAAPAKRQKLGGLKAGLSKKKRAVNLDSLSWTPVDIPEMFNDAEGFYNLEMIEGVEVVKDGDNVEFRVVDDQAGQSEQEADDFEGFSDHETPAEEDTKIEAEPTDAKKQKGKTQSEPVANLKDATDVIDPTSLTETTDATEAEAKPANDTKKKQERKDEQKKETKAEKRAKAKKERDDKKKEKKAAGPKAQEATEDADLESNVFNGLDEAAEEEEELDMSKWMALDLSTTIVNSIARLKFPKPTAIQAATIPEIIAGHDVIGKASTGSGKTLAFAIPIVERWLEKQPQHAEPVAKPADDERKTPLALVISPTRELAHQIVQHIKALCEGMSPAPYICSVTGGLSVFKQQRQLAKADIVVGTPGRMWEVLSTEKALLESFKGIQYLVVDEADRILSEGHFKEAEEIFKAIDRQVTEEDDEEAAQLVPRQTLVFSATFHKGLQQKLAGKGKFGLMSDEESMEYLLKKVNFREEVPKFIDMNPISQMADGLKEGMVECGAMEKDLYLYALILLNPNRRSLVFTNSISTVRRLTPMLQNLNINAVALHSQMPQKARLRSVEKFSATKPGTTTVLIATDVAARGLDIKGIEQVVHYHVPRAADMYVHRSGRTARANTAGLSVLLCAPEEVTPVRRLAAKVHHERAAKKKYMIHTIDLDRKLVSRLKPRMDLAKKIADAVLAKEKGGKDDDWVKQAAEDLGVEYDSEELEKSSNWGGRGSQRKKKQQENRAIPKAEMAAMRAQLRELLSKRINAGVSERYITSGKINVEGLLKGSQGDFLGKVDLLDLDNL</sequence>
<evidence type="ECO:0000256" key="5">
    <source>
        <dbReference type="ARBA" id="ARBA00022806"/>
    </source>
</evidence>
<dbReference type="PROSITE" id="PS51192">
    <property type="entry name" value="HELICASE_ATP_BIND_1"/>
    <property type="match status" value="1"/>
</dbReference>
<dbReference type="AlphaFoldDB" id="A0A8K0TMZ7"/>
<feature type="region of interest" description="Disordered" evidence="10">
    <location>
        <begin position="721"/>
        <end position="742"/>
    </location>
</feature>
<keyword evidence="4 9" id="KW-0378">Hydrolase</keyword>
<keyword evidence="3 9" id="KW-0547">Nucleotide-binding</keyword>
<evidence type="ECO:0000256" key="4">
    <source>
        <dbReference type="ARBA" id="ARBA00022801"/>
    </source>
</evidence>
<evidence type="ECO:0000256" key="7">
    <source>
        <dbReference type="ARBA" id="ARBA00022884"/>
    </source>
</evidence>
<evidence type="ECO:0000256" key="9">
    <source>
        <dbReference type="RuleBase" id="RU365068"/>
    </source>
</evidence>
<dbReference type="CDD" id="cd18787">
    <property type="entry name" value="SF2_C_DEAD"/>
    <property type="match status" value="1"/>
</dbReference>
<dbReference type="InterPro" id="IPR014014">
    <property type="entry name" value="RNA_helicase_DEAD_Q_motif"/>
</dbReference>
<dbReference type="CDD" id="cd17946">
    <property type="entry name" value="DEADc_DDX24"/>
    <property type="match status" value="1"/>
</dbReference>
<dbReference type="InterPro" id="IPR011545">
    <property type="entry name" value="DEAD/DEAH_box_helicase_dom"/>
</dbReference>
<dbReference type="OrthoDB" id="4310724at2759"/>
<evidence type="ECO:0000259" key="12">
    <source>
        <dbReference type="PROSITE" id="PS51194"/>
    </source>
</evidence>
<dbReference type="GO" id="GO:0006364">
    <property type="term" value="P:rRNA processing"/>
    <property type="evidence" value="ECO:0007669"/>
    <property type="project" value="UniProtKB-KW"/>
</dbReference>
<evidence type="ECO:0000313" key="15">
    <source>
        <dbReference type="Proteomes" id="UP000813385"/>
    </source>
</evidence>
<dbReference type="Pfam" id="PF00271">
    <property type="entry name" value="Helicase_C"/>
    <property type="match status" value="1"/>
</dbReference>
<dbReference type="Pfam" id="PF00270">
    <property type="entry name" value="DEAD"/>
    <property type="match status" value="1"/>
</dbReference>
<keyword evidence="7 9" id="KW-0694">RNA-binding</keyword>
<dbReference type="SMART" id="SM00487">
    <property type="entry name" value="DEXDc"/>
    <property type="match status" value="1"/>
</dbReference>
<evidence type="ECO:0000256" key="3">
    <source>
        <dbReference type="ARBA" id="ARBA00022741"/>
    </source>
</evidence>
<feature type="short sequence motif" description="Q motif" evidence="8">
    <location>
        <begin position="236"/>
        <end position="264"/>
    </location>
</feature>
<dbReference type="EC" id="3.6.4.13" evidence="9"/>
<reference evidence="14" key="1">
    <citation type="journal article" date="2021" name="Nat. Commun.">
        <title>Genetic determinants of endophytism in the Arabidopsis root mycobiome.</title>
        <authorList>
            <person name="Mesny F."/>
            <person name="Miyauchi S."/>
            <person name="Thiergart T."/>
            <person name="Pickel B."/>
            <person name="Atanasova L."/>
            <person name="Karlsson M."/>
            <person name="Huettel B."/>
            <person name="Barry K.W."/>
            <person name="Haridas S."/>
            <person name="Chen C."/>
            <person name="Bauer D."/>
            <person name="Andreopoulos W."/>
            <person name="Pangilinan J."/>
            <person name="LaButti K."/>
            <person name="Riley R."/>
            <person name="Lipzen A."/>
            <person name="Clum A."/>
            <person name="Drula E."/>
            <person name="Henrissat B."/>
            <person name="Kohler A."/>
            <person name="Grigoriev I.V."/>
            <person name="Martin F.M."/>
            <person name="Hacquard S."/>
        </authorList>
    </citation>
    <scope>NUCLEOTIDE SEQUENCE</scope>
    <source>
        <strain evidence="14">MPI-CAGE-AT-0016</strain>
    </source>
</reference>
<protein>
    <recommendedName>
        <fullName evidence="9">ATP-dependent RNA helicase</fullName>
        <ecNumber evidence="9">3.6.4.13</ecNumber>
    </recommendedName>
</protein>
<dbReference type="GO" id="GO:0003724">
    <property type="term" value="F:RNA helicase activity"/>
    <property type="evidence" value="ECO:0007669"/>
    <property type="project" value="UniProtKB-EC"/>
</dbReference>
<evidence type="ECO:0000256" key="2">
    <source>
        <dbReference type="ARBA" id="ARBA00022552"/>
    </source>
</evidence>
<keyword evidence="6 9" id="KW-0067">ATP-binding</keyword>
<dbReference type="InterPro" id="IPR014001">
    <property type="entry name" value="Helicase_ATP-bd"/>
</dbReference>
<feature type="domain" description="Helicase ATP-binding" evidence="11">
    <location>
        <begin position="267"/>
        <end position="470"/>
    </location>
</feature>
<accession>A0A8K0TMZ7</accession>
<comment type="caution">
    <text evidence="14">The sequence shown here is derived from an EMBL/GenBank/DDBJ whole genome shotgun (WGS) entry which is preliminary data.</text>
</comment>
<organism evidence="14 15">
    <name type="scientific">Plectosphaerella cucumerina</name>
    <dbReference type="NCBI Taxonomy" id="40658"/>
    <lineage>
        <taxon>Eukaryota</taxon>
        <taxon>Fungi</taxon>
        <taxon>Dikarya</taxon>
        <taxon>Ascomycota</taxon>
        <taxon>Pezizomycotina</taxon>
        <taxon>Sordariomycetes</taxon>
        <taxon>Hypocreomycetidae</taxon>
        <taxon>Glomerellales</taxon>
        <taxon>Plectosphaerellaceae</taxon>
        <taxon>Plectosphaerella</taxon>
    </lineage>
</organism>
<dbReference type="InterPro" id="IPR000629">
    <property type="entry name" value="RNA-helicase_DEAD-box_CS"/>
</dbReference>
<dbReference type="GO" id="GO:0005524">
    <property type="term" value="F:ATP binding"/>
    <property type="evidence" value="ECO:0007669"/>
    <property type="project" value="UniProtKB-UniRule"/>
</dbReference>
<feature type="region of interest" description="Disordered" evidence="10">
    <location>
        <begin position="86"/>
        <end position="217"/>
    </location>
</feature>
<evidence type="ECO:0000256" key="10">
    <source>
        <dbReference type="SAM" id="MobiDB-lite"/>
    </source>
</evidence>
<evidence type="ECO:0000259" key="11">
    <source>
        <dbReference type="PROSITE" id="PS51192"/>
    </source>
</evidence>
<dbReference type="Gene3D" id="3.40.50.300">
    <property type="entry name" value="P-loop containing nucleotide triphosphate hydrolases"/>
    <property type="match status" value="2"/>
</dbReference>
<evidence type="ECO:0000256" key="1">
    <source>
        <dbReference type="ARBA" id="ARBA00004604"/>
    </source>
</evidence>
<evidence type="ECO:0000313" key="14">
    <source>
        <dbReference type="EMBL" id="KAH7368155.1"/>
    </source>
</evidence>
<evidence type="ECO:0000256" key="6">
    <source>
        <dbReference type="ARBA" id="ARBA00022840"/>
    </source>
</evidence>
<comment type="subcellular location">
    <subcellularLocation>
        <location evidence="1">Nucleus</location>
        <location evidence="1">Nucleolus</location>
    </subcellularLocation>
</comment>
<dbReference type="Proteomes" id="UP000813385">
    <property type="component" value="Unassembled WGS sequence"/>
</dbReference>
<gene>
    <name evidence="14" type="ORF">B0T11DRAFT_238823</name>
</gene>
<dbReference type="PANTHER" id="PTHR24031">
    <property type="entry name" value="RNA HELICASE"/>
    <property type="match status" value="1"/>
</dbReference>
<evidence type="ECO:0000259" key="13">
    <source>
        <dbReference type="PROSITE" id="PS51195"/>
    </source>
</evidence>
<dbReference type="InterPro" id="IPR001650">
    <property type="entry name" value="Helicase_C-like"/>
</dbReference>